<dbReference type="Proteomes" id="UP000182841">
    <property type="component" value="Unassembled WGS sequence"/>
</dbReference>
<dbReference type="EMBL" id="FOGO01000011">
    <property type="protein sequence ID" value="SES19291.1"/>
    <property type="molecule type" value="Genomic_DNA"/>
</dbReference>
<evidence type="ECO:0000313" key="2">
    <source>
        <dbReference type="EMBL" id="SES19291.1"/>
    </source>
</evidence>
<feature type="region of interest" description="Disordered" evidence="1">
    <location>
        <begin position="102"/>
        <end position="173"/>
    </location>
</feature>
<protein>
    <submittedName>
        <fullName evidence="2">Uncharacterized protein</fullName>
    </submittedName>
</protein>
<name>A0A1H9VCL6_9ACTN</name>
<keyword evidence="3" id="KW-1185">Reference proteome</keyword>
<evidence type="ECO:0000256" key="1">
    <source>
        <dbReference type="SAM" id="MobiDB-lite"/>
    </source>
</evidence>
<accession>A0A1H9VCL6</accession>
<evidence type="ECO:0000313" key="3">
    <source>
        <dbReference type="Proteomes" id="UP000182841"/>
    </source>
</evidence>
<sequence length="329" mass="35088">MHRHVSAPARFFSQLPNDIIRHPRLSAPAVRLLAWQLSLPEGADEPLWRTAERAGIGKVAFQHAKRQLRAERYLFEWRRQSADGRWQTVQLLTNVPLSPDEAREHAATARALPAVARPASRSAVRPAGTAPAAGGPTRRSAAPQPLETPVGNTSHPPAPTSSHAEHRIGSASHHHAAEALLLSLARSGPHLALPPRKARQWAPLAARWLERGIGADDIRTALTAGLEHARSPLGALRWRLEHALPEPAPAVAAGPPDPGSTPLPRVSRMRECTGPHTQPLLFVPVGDEERCPACRTDGAAAAAAAPSSGSGLTAFRAARRALAVPPTST</sequence>
<organism evidence="2 3">
    <name type="scientific">Streptomyces qinglanensis</name>
    <dbReference type="NCBI Taxonomy" id="943816"/>
    <lineage>
        <taxon>Bacteria</taxon>
        <taxon>Bacillati</taxon>
        <taxon>Actinomycetota</taxon>
        <taxon>Actinomycetes</taxon>
        <taxon>Kitasatosporales</taxon>
        <taxon>Streptomycetaceae</taxon>
        <taxon>Streptomyces</taxon>
    </lineage>
</organism>
<reference evidence="3" key="1">
    <citation type="submission" date="2016-10" db="EMBL/GenBank/DDBJ databases">
        <authorList>
            <person name="Varghese N."/>
            <person name="Submissions S."/>
        </authorList>
    </citation>
    <scope>NUCLEOTIDE SEQUENCE [LARGE SCALE GENOMIC DNA]</scope>
    <source>
        <strain evidence="3">CGMCC 4.6825</strain>
    </source>
</reference>
<feature type="compositionally biased region" description="Low complexity" evidence="1">
    <location>
        <begin position="108"/>
        <end position="139"/>
    </location>
</feature>
<gene>
    <name evidence="2" type="ORF">SAMN05421870_111159</name>
</gene>
<dbReference type="OrthoDB" id="3871158at2"/>
<dbReference type="AlphaFoldDB" id="A0A1H9VCL6"/>
<proteinExistence type="predicted"/>
<dbReference type="RefSeq" id="WP_143081881.1">
    <property type="nucleotide sequence ID" value="NZ_FOGO01000011.1"/>
</dbReference>